<organism evidence="1">
    <name type="scientific">Singulisphaera sp. Ch08</name>
    <dbReference type="NCBI Taxonomy" id="3120278"/>
    <lineage>
        <taxon>Bacteria</taxon>
        <taxon>Pseudomonadati</taxon>
        <taxon>Planctomycetota</taxon>
        <taxon>Planctomycetia</taxon>
        <taxon>Isosphaerales</taxon>
        <taxon>Isosphaeraceae</taxon>
        <taxon>Singulisphaera</taxon>
    </lineage>
</organism>
<evidence type="ECO:0000313" key="1">
    <source>
        <dbReference type="EMBL" id="XBH03287.1"/>
    </source>
</evidence>
<accession>A0AAU7CEE0</accession>
<evidence type="ECO:0008006" key="2">
    <source>
        <dbReference type="Google" id="ProtNLM"/>
    </source>
</evidence>
<dbReference type="SUPFAM" id="SSF52540">
    <property type="entry name" value="P-loop containing nucleoside triphosphate hydrolases"/>
    <property type="match status" value="1"/>
</dbReference>
<name>A0AAU7CEE0_9BACT</name>
<dbReference type="InterPro" id="IPR027417">
    <property type="entry name" value="P-loop_NTPase"/>
</dbReference>
<gene>
    <name evidence="1" type="ORF">V5E97_34010</name>
</gene>
<protein>
    <recommendedName>
        <fullName evidence="2">G domain-containing protein</fullName>
    </recommendedName>
</protein>
<dbReference type="RefSeq" id="WP_406696024.1">
    <property type="nucleotide sequence ID" value="NZ_CP155447.1"/>
</dbReference>
<proteinExistence type="predicted"/>
<sequence length="619" mass="68776">MGDEIRVTDPIAACDRLIAVLERAIPLSSKGRWASDDAIHAPILPFAIAQLRMRVRPAFQPGWIETDPVHVTLFGGTNTGKSTVVNLIVGQAAAGMGVRARCSQHPEAYRLSALGDRWLEGSSTRFQGYRRYHGEHPPRQTDLELRRDGYRRALAIFEIDRLSGAQLAPMAASTAIVWDAPDFSTEQSGYYLGTILDLLALADLVVMTVTDECYADDRGTSLLKMVGDSGVATLVVANKLPENPTLLEDVGRTLGTAGGSQAPVLRLPEVSGTSPIDRLERLLRRDEASVIRESVQREAVSEPAIKRRSLMGSIGFLERRLDEFLGPLTHEVSASAAWQATIHRLTRESILDPYRQDYLEGVRYGELNRTLLHLMELLQVPLIGPILELTGRVVRMPVKLAGRGFRSLLGHRTNEPKPPPEQEILQDLIPHWLAAIKAEAQVLARSENREEWTAIVLELESERFRTELLAPFDRAFEVYRERMERVVRRRAEDLHERLRETPKKLATMRGANLMVSASSVALVIKTAGLDWSDAVLGPVVAGVWQNLLEWGLGRYLETLRSELKDIQLQAMRQLVEVHLEQPVRNLFPGAVSAGELDAARADFASIKAEATRIAEGGRP</sequence>
<dbReference type="EMBL" id="CP155447">
    <property type="protein sequence ID" value="XBH03287.1"/>
    <property type="molecule type" value="Genomic_DNA"/>
</dbReference>
<reference evidence="1" key="1">
    <citation type="submission" date="2024-05" db="EMBL/GenBank/DDBJ databases">
        <title>Planctomycetes of the genus Singulisphaera possess chitinolytic capabilities.</title>
        <authorList>
            <person name="Ivanova A."/>
        </authorList>
    </citation>
    <scope>NUCLEOTIDE SEQUENCE</scope>
    <source>
        <strain evidence="1">Ch08T</strain>
    </source>
</reference>
<dbReference type="Gene3D" id="3.40.50.300">
    <property type="entry name" value="P-loop containing nucleotide triphosphate hydrolases"/>
    <property type="match status" value="1"/>
</dbReference>
<dbReference type="AlphaFoldDB" id="A0AAU7CEE0"/>